<dbReference type="CDD" id="cd05382">
    <property type="entry name" value="CAP_GAPR1-like"/>
    <property type="match status" value="1"/>
</dbReference>
<dbReference type="PROSITE" id="PS01009">
    <property type="entry name" value="CRISP_1"/>
    <property type="match status" value="1"/>
</dbReference>
<dbReference type="InterPro" id="IPR018244">
    <property type="entry name" value="Allrgn_V5/Tpx1_CS"/>
</dbReference>
<proteinExistence type="predicted"/>
<feature type="region of interest" description="Disordered" evidence="1">
    <location>
        <begin position="233"/>
        <end position="253"/>
    </location>
</feature>
<dbReference type="InterPro" id="IPR001283">
    <property type="entry name" value="CRISP-related"/>
</dbReference>
<evidence type="ECO:0000313" key="4">
    <source>
        <dbReference type="Proteomes" id="UP000198287"/>
    </source>
</evidence>
<dbReference type="Gene3D" id="3.40.33.10">
    <property type="entry name" value="CAP"/>
    <property type="match status" value="2"/>
</dbReference>
<accession>A0A226DCT2</accession>
<reference evidence="3 4" key="1">
    <citation type="submission" date="2015-12" db="EMBL/GenBank/DDBJ databases">
        <title>The genome of Folsomia candida.</title>
        <authorList>
            <person name="Faddeeva A."/>
            <person name="Derks M.F."/>
            <person name="Anvar Y."/>
            <person name="Smit S."/>
            <person name="Van Straalen N."/>
            <person name="Roelofs D."/>
        </authorList>
    </citation>
    <scope>NUCLEOTIDE SEQUENCE [LARGE SCALE GENOMIC DNA]</scope>
    <source>
        <strain evidence="3 4">VU population</strain>
        <tissue evidence="3">Whole body</tissue>
    </source>
</reference>
<comment type="caution">
    <text evidence="3">The sequence shown here is derived from an EMBL/GenBank/DDBJ whole genome shotgun (WGS) entry which is preliminary data.</text>
</comment>
<protein>
    <submittedName>
        <fullName evidence="3">Golgi-associated plant pathogenesis-related protein 1</fullName>
    </submittedName>
</protein>
<dbReference type="PRINTS" id="PR00838">
    <property type="entry name" value="V5ALLERGEN"/>
</dbReference>
<dbReference type="GO" id="GO:0005576">
    <property type="term" value="C:extracellular region"/>
    <property type="evidence" value="ECO:0007669"/>
    <property type="project" value="InterPro"/>
</dbReference>
<dbReference type="OrthoDB" id="337038at2759"/>
<dbReference type="SUPFAM" id="SSF55797">
    <property type="entry name" value="PR-1-like"/>
    <property type="match status" value="2"/>
</dbReference>
<feature type="domain" description="SCP" evidence="2">
    <location>
        <begin position="119"/>
        <end position="230"/>
    </location>
</feature>
<dbReference type="PANTHER" id="PTHR10334">
    <property type="entry name" value="CYSTEINE-RICH SECRETORY PROTEIN-RELATED"/>
    <property type="match status" value="1"/>
</dbReference>
<dbReference type="InterPro" id="IPR035940">
    <property type="entry name" value="CAP_sf"/>
</dbReference>
<dbReference type="InterPro" id="IPR034113">
    <property type="entry name" value="SCP_GAPR1-like"/>
</dbReference>
<dbReference type="InterPro" id="IPR002413">
    <property type="entry name" value="V5_allergen-like"/>
</dbReference>
<dbReference type="Pfam" id="PF00188">
    <property type="entry name" value="CAP"/>
    <property type="match status" value="2"/>
</dbReference>
<gene>
    <name evidence="3" type="ORF">Fcan01_22358</name>
</gene>
<keyword evidence="4" id="KW-1185">Reference proteome</keyword>
<dbReference type="STRING" id="158441.A0A226DCT2"/>
<dbReference type="InterPro" id="IPR014044">
    <property type="entry name" value="CAP_dom"/>
</dbReference>
<evidence type="ECO:0000313" key="3">
    <source>
        <dbReference type="EMBL" id="OXA42940.1"/>
    </source>
</evidence>
<dbReference type="AlphaFoldDB" id="A0A226DCT2"/>
<dbReference type="SMART" id="SM00198">
    <property type="entry name" value="SCP"/>
    <property type="match status" value="1"/>
</dbReference>
<sequence length="353" mass="39322">MADKGDKKIVSTNTKTDTKVETKEDGVVVKTITTTTVDKYDDGSSSTKTQVQTITEGAQMQHIDPKTGKPSGKTYTISEAKAAAPREKVTTERPWLEQACDFFSPAQKAGAIKTLKTPSFDKFCLICQLCKVAQAWANKCAADEKMQHSQNGFGENIHWCSGDVENGKSPVRHWYSEVKEYDYKKDADFQKGTGHFTQVVWKDTKELGIAKAKGRNGNNRDANNYGRVFRRVDLSSDGDTDDARRGNRPGGGVAQIEQWESPVDSRTDDVFVEEALRCHNKYRAKHNVPPMTVSKDLCSAAQSWADQLTAKGNMENSHFGYGENIYWSSGPGHAMKGDVPVEFWYHEESHFNG</sequence>
<evidence type="ECO:0000256" key="1">
    <source>
        <dbReference type="SAM" id="MobiDB-lite"/>
    </source>
</evidence>
<name>A0A226DCT2_FOLCA</name>
<dbReference type="EMBL" id="LNIX01000024">
    <property type="protein sequence ID" value="OXA42940.1"/>
    <property type="molecule type" value="Genomic_DNA"/>
</dbReference>
<organism evidence="3 4">
    <name type="scientific">Folsomia candida</name>
    <name type="common">Springtail</name>
    <dbReference type="NCBI Taxonomy" id="158441"/>
    <lineage>
        <taxon>Eukaryota</taxon>
        <taxon>Metazoa</taxon>
        <taxon>Ecdysozoa</taxon>
        <taxon>Arthropoda</taxon>
        <taxon>Hexapoda</taxon>
        <taxon>Collembola</taxon>
        <taxon>Entomobryomorpha</taxon>
        <taxon>Isotomoidea</taxon>
        <taxon>Isotomidae</taxon>
        <taxon>Proisotominae</taxon>
        <taxon>Folsomia</taxon>
    </lineage>
</organism>
<dbReference type="PRINTS" id="PR00837">
    <property type="entry name" value="V5TPXLIKE"/>
</dbReference>
<evidence type="ECO:0000259" key="2">
    <source>
        <dbReference type="SMART" id="SM00198"/>
    </source>
</evidence>
<dbReference type="Proteomes" id="UP000198287">
    <property type="component" value="Unassembled WGS sequence"/>
</dbReference>